<evidence type="ECO:0000256" key="13">
    <source>
        <dbReference type="PIRSR" id="PIRSR002490-1"/>
    </source>
</evidence>
<keyword evidence="10 13" id="KW-1015">Disulfide bond</keyword>
<keyword evidence="5" id="KW-0964">Secreted</keyword>
<keyword evidence="7" id="KW-0433">Leucine-rich repeat</keyword>
<sequence length="339" mass="37551">LCVQANSVHLCMDPGIGAPGQTGLHESAPLASCLPHLTPCPCPPPPGLKEVPKELSPDTTLLDLQNNRITELRQDDFKGLNHLYALVLVNNKISKIHPKAFSPLHKLQKLYISKNLLVEIPPNLPKSLVELRIHDNRIRKVPQDVFSGLNHMNCIEMGGNPLENSGFEPGAFDGLKLNYLRISEAKLTGIPKALELIGLRCLSPDPSQRAVSCSHLLEREVRSHGMGRLGLGHNSIRMIENGSLTFVPNLRELHLDNNKLSRVPPGLPALRFLQVVYLHVNNISEVGVNDFCPVGFGVKRVFYNGISLFGNPVPYWEVQPATFRCTSDRLAIQFGNYKK</sequence>
<evidence type="ECO:0000256" key="11">
    <source>
        <dbReference type="ARBA" id="ARBA00023180"/>
    </source>
</evidence>
<proteinExistence type="inferred from homology"/>
<dbReference type="SUPFAM" id="SSF52058">
    <property type="entry name" value="L domain-like"/>
    <property type="match status" value="1"/>
</dbReference>
<evidence type="ECO:0000256" key="9">
    <source>
        <dbReference type="ARBA" id="ARBA00022974"/>
    </source>
</evidence>
<keyword evidence="11" id="KW-0325">Glycoprotein</keyword>
<dbReference type="Pfam" id="PF13855">
    <property type="entry name" value="LRR_8"/>
    <property type="match status" value="3"/>
</dbReference>
<dbReference type="OMA" id="HDNHIKR"/>
<evidence type="ECO:0000313" key="15">
    <source>
        <dbReference type="Ensembl" id="ENSSPUP00000018934.1"/>
    </source>
</evidence>
<dbReference type="PANTHER" id="PTHR45712:SF11">
    <property type="entry name" value="BIGLYCAN"/>
    <property type="match status" value="1"/>
</dbReference>
<dbReference type="GO" id="GO:0005615">
    <property type="term" value="C:extracellular space"/>
    <property type="evidence" value="ECO:0007669"/>
    <property type="project" value="TreeGrafter"/>
</dbReference>
<evidence type="ECO:0000256" key="3">
    <source>
        <dbReference type="ARBA" id="ARBA00009811"/>
    </source>
</evidence>
<evidence type="ECO:0000256" key="6">
    <source>
        <dbReference type="ARBA" id="ARBA00022530"/>
    </source>
</evidence>
<dbReference type="PANTHER" id="PTHR45712">
    <property type="entry name" value="AGAP008170-PA"/>
    <property type="match status" value="1"/>
</dbReference>
<dbReference type="PIRSF" id="PIRSF002490">
    <property type="entry name" value="SLRP_I"/>
    <property type="match status" value="1"/>
</dbReference>
<reference evidence="15" key="2">
    <citation type="submission" date="2025-09" db="UniProtKB">
        <authorList>
            <consortium name="Ensembl"/>
        </authorList>
    </citation>
    <scope>IDENTIFICATION</scope>
</reference>
<dbReference type="PROSITE" id="PS51450">
    <property type="entry name" value="LRR"/>
    <property type="match status" value="1"/>
</dbReference>
<evidence type="ECO:0000256" key="14">
    <source>
        <dbReference type="RuleBase" id="RU364096"/>
    </source>
</evidence>
<evidence type="ECO:0000313" key="16">
    <source>
        <dbReference type="Proteomes" id="UP000694392"/>
    </source>
</evidence>
<evidence type="ECO:0000256" key="1">
    <source>
        <dbReference type="ARBA" id="ARBA00002214"/>
    </source>
</evidence>
<keyword evidence="6 12" id="KW-0272">Extracellular matrix</keyword>
<dbReference type="GO" id="GO:0030133">
    <property type="term" value="C:transport vesicle"/>
    <property type="evidence" value="ECO:0007669"/>
    <property type="project" value="Ensembl"/>
</dbReference>
<comment type="subcellular location">
    <subcellularLocation>
        <location evidence="2 12 14">Secreted</location>
        <location evidence="2 12 14">Extracellular space</location>
        <location evidence="2 12 14">Extracellular matrix</location>
    </subcellularLocation>
</comment>
<dbReference type="Proteomes" id="UP000694392">
    <property type="component" value="Unplaced"/>
</dbReference>
<comment type="function">
    <text evidence="1 12 14">May be involved in collagen fiber assembly.</text>
</comment>
<feature type="disulfide bond" evidence="13">
    <location>
        <begin position="292"/>
        <end position="325"/>
    </location>
</feature>
<evidence type="ECO:0000256" key="10">
    <source>
        <dbReference type="ARBA" id="ARBA00023157"/>
    </source>
</evidence>
<comment type="similarity">
    <text evidence="3 12 14">Belongs to the small leucine-rich proteoglycan (SLRP) family. SLRP class I subfamily.</text>
</comment>
<evidence type="ECO:0000256" key="4">
    <source>
        <dbReference type="ARBA" id="ARBA00017012"/>
    </source>
</evidence>
<dbReference type="Gene3D" id="3.80.10.10">
    <property type="entry name" value="Ribonuclease Inhibitor"/>
    <property type="match status" value="1"/>
</dbReference>
<evidence type="ECO:0000256" key="7">
    <source>
        <dbReference type="ARBA" id="ARBA00022614"/>
    </source>
</evidence>
<dbReference type="GO" id="GO:0009986">
    <property type="term" value="C:cell surface"/>
    <property type="evidence" value="ECO:0007669"/>
    <property type="project" value="Ensembl"/>
</dbReference>
<keyword evidence="9" id="KW-0654">Proteoglycan</keyword>
<gene>
    <name evidence="15" type="primary">BGN</name>
</gene>
<evidence type="ECO:0000256" key="5">
    <source>
        <dbReference type="ARBA" id="ARBA00022525"/>
    </source>
</evidence>
<keyword evidence="16" id="KW-1185">Reference proteome</keyword>
<dbReference type="InterPro" id="IPR032675">
    <property type="entry name" value="LRR_dom_sf"/>
</dbReference>
<dbReference type="InterPro" id="IPR001611">
    <property type="entry name" value="Leu-rich_rpt"/>
</dbReference>
<reference evidence="15" key="1">
    <citation type="submission" date="2025-08" db="UniProtKB">
        <authorList>
            <consortium name="Ensembl"/>
        </authorList>
    </citation>
    <scope>IDENTIFICATION</scope>
</reference>
<protein>
    <recommendedName>
        <fullName evidence="4 12">Biglycan</fullName>
    </recommendedName>
</protein>
<dbReference type="InterPro" id="IPR016352">
    <property type="entry name" value="SLRP_I_decor/aspor/byglycan"/>
</dbReference>
<organism evidence="15 16">
    <name type="scientific">Sphenodon punctatus</name>
    <name type="common">Tuatara</name>
    <name type="synonym">Hatteria punctata</name>
    <dbReference type="NCBI Taxonomy" id="8508"/>
    <lineage>
        <taxon>Eukaryota</taxon>
        <taxon>Metazoa</taxon>
        <taxon>Chordata</taxon>
        <taxon>Craniata</taxon>
        <taxon>Vertebrata</taxon>
        <taxon>Euteleostomi</taxon>
        <taxon>Lepidosauria</taxon>
        <taxon>Sphenodontia</taxon>
        <taxon>Sphenodontidae</taxon>
        <taxon>Sphenodon</taxon>
    </lineage>
</organism>
<dbReference type="GeneTree" id="ENSGT00940000155311"/>
<dbReference type="Ensembl" id="ENSSPUT00000020169.1">
    <property type="protein sequence ID" value="ENSSPUP00000018934.1"/>
    <property type="gene ID" value="ENSSPUG00000014602.1"/>
</dbReference>
<evidence type="ECO:0000256" key="2">
    <source>
        <dbReference type="ARBA" id="ARBA00004498"/>
    </source>
</evidence>
<accession>A0A8D0H5V4</accession>
<dbReference type="InterPro" id="IPR003591">
    <property type="entry name" value="Leu-rich_rpt_typical-subtyp"/>
</dbReference>
<dbReference type="AlphaFoldDB" id="A0A8D0H5V4"/>
<evidence type="ECO:0000256" key="12">
    <source>
        <dbReference type="PIRNR" id="PIRNR002490"/>
    </source>
</evidence>
<keyword evidence="8" id="KW-0677">Repeat</keyword>
<name>A0A8D0H5V4_SPHPU</name>
<dbReference type="SMART" id="SM00369">
    <property type="entry name" value="LRR_TYP"/>
    <property type="match status" value="6"/>
</dbReference>
<evidence type="ECO:0000256" key="8">
    <source>
        <dbReference type="ARBA" id="ARBA00022737"/>
    </source>
</evidence>
<dbReference type="InterPro" id="IPR050333">
    <property type="entry name" value="SLRP"/>
</dbReference>